<proteinExistence type="predicted"/>
<name>A0A7G9YNU9_9EURY</name>
<sequence length="426" mass="45564">MNTKRMVGIVAVAIAMLLAITSASPVMAQDVSAVVEKIDKDMAGLIEATEIIHKETDAIIGVEGMPDEVAAMAETTHLSTHSLEFIGVYMESSIEKLDTYKAEPEENREKMLFTVGKIEALRKLYQDTIDSSDFVTTMGLPVTGKSPYDLIHALIENQEVQASPEAISAAGDVHNAVHDLGDAAKSMKLNLEDLEDALTEAPAPAPKESGSEIAESVGNIDKNMVELKGAAETIHEETKVIISGVEGMPDEMKDTAKTVHLSSHALKHIEVYMDNYIGKLDTYKAEPEKNKAKMLVTAGKIDALLRVYKDITGASEFVTTMELPVTGKSPHDLVHLLMENPDVQASPEAISAAGDVHTASHDLGDAAQAMRLNLEELEDALAELGEPTTTTAAAPTPTSTPEAPGFGAAFAITGILAVAYMVFRKN</sequence>
<accession>A0A7G9YNU9</accession>
<keyword evidence="2" id="KW-0812">Transmembrane</keyword>
<protein>
    <recommendedName>
        <fullName evidence="3">PGF-CTERM archaeal protein-sorting signal domain-containing protein</fullName>
    </recommendedName>
</protein>
<evidence type="ECO:0000259" key="3">
    <source>
        <dbReference type="Pfam" id="PF18204"/>
    </source>
</evidence>
<dbReference type="InterPro" id="IPR026371">
    <property type="entry name" value="PGF_CTERM"/>
</dbReference>
<evidence type="ECO:0000256" key="2">
    <source>
        <dbReference type="SAM" id="Phobius"/>
    </source>
</evidence>
<organism evidence="4">
    <name type="scientific">Candidatus Methanogaster sp. ANME-2c ERB4</name>
    <dbReference type="NCBI Taxonomy" id="2759911"/>
    <lineage>
        <taxon>Archaea</taxon>
        <taxon>Methanobacteriati</taxon>
        <taxon>Methanobacteriota</taxon>
        <taxon>Stenosarchaea group</taxon>
        <taxon>Methanomicrobia</taxon>
        <taxon>Methanosarcinales</taxon>
        <taxon>ANME-2 cluster</taxon>
        <taxon>Candidatus Methanogasteraceae</taxon>
        <taxon>Candidatus Methanogaster</taxon>
    </lineage>
</organism>
<keyword evidence="1" id="KW-0732">Signal</keyword>
<dbReference type="EMBL" id="MT631392">
    <property type="protein sequence ID" value="QNO49683.1"/>
    <property type="molecule type" value="Genomic_DNA"/>
</dbReference>
<keyword evidence="2" id="KW-0472">Membrane</keyword>
<dbReference type="AlphaFoldDB" id="A0A7G9YNU9"/>
<reference evidence="4" key="1">
    <citation type="submission" date="2020-06" db="EMBL/GenBank/DDBJ databases">
        <title>Unique genomic features of the anaerobic methanotrophic archaea.</title>
        <authorList>
            <person name="Chadwick G.L."/>
            <person name="Skennerton C.T."/>
            <person name="Laso-Perez R."/>
            <person name="Leu A.O."/>
            <person name="Speth D.R."/>
            <person name="Yu H."/>
            <person name="Morgan-Lang C."/>
            <person name="Hatzenpichler R."/>
            <person name="Goudeau D."/>
            <person name="Malmstrom R."/>
            <person name="Brazelton W.J."/>
            <person name="Woyke T."/>
            <person name="Hallam S.J."/>
            <person name="Tyson G.W."/>
            <person name="Wegener G."/>
            <person name="Boetius A."/>
            <person name="Orphan V."/>
        </authorList>
    </citation>
    <scope>NUCLEOTIDE SEQUENCE</scope>
</reference>
<feature type="domain" description="PGF-CTERM archaeal protein-sorting signal" evidence="3">
    <location>
        <begin position="404"/>
        <end position="420"/>
    </location>
</feature>
<gene>
    <name evidence="4" type="ORF">PLAOKDGB_00012</name>
</gene>
<evidence type="ECO:0000313" key="4">
    <source>
        <dbReference type="EMBL" id="QNO49683.1"/>
    </source>
</evidence>
<feature type="transmembrane region" description="Helical" evidence="2">
    <location>
        <begin position="405"/>
        <end position="423"/>
    </location>
</feature>
<keyword evidence="2" id="KW-1133">Transmembrane helix</keyword>
<evidence type="ECO:0000256" key="1">
    <source>
        <dbReference type="ARBA" id="ARBA00022729"/>
    </source>
</evidence>
<dbReference type="Pfam" id="PF18204">
    <property type="entry name" value="PGF-CTERM"/>
    <property type="match status" value="1"/>
</dbReference>